<dbReference type="AlphaFoldDB" id="A0A9P4NFR8"/>
<reference evidence="1" key="1">
    <citation type="journal article" date="2020" name="Stud. Mycol.">
        <title>101 Dothideomycetes genomes: a test case for predicting lifestyles and emergence of pathogens.</title>
        <authorList>
            <person name="Haridas S."/>
            <person name="Albert R."/>
            <person name="Binder M."/>
            <person name="Bloem J."/>
            <person name="Labutti K."/>
            <person name="Salamov A."/>
            <person name="Andreopoulos B."/>
            <person name="Baker S."/>
            <person name="Barry K."/>
            <person name="Bills G."/>
            <person name="Bluhm B."/>
            <person name="Cannon C."/>
            <person name="Castanera R."/>
            <person name="Culley D."/>
            <person name="Daum C."/>
            <person name="Ezra D."/>
            <person name="Gonzalez J."/>
            <person name="Henrissat B."/>
            <person name="Kuo A."/>
            <person name="Liang C."/>
            <person name="Lipzen A."/>
            <person name="Lutzoni F."/>
            <person name="Magnuson J."/>
            <person name="Mondo S."/>
            <person name="Nolan M."/>
            <person name="Ohm R."/>
            <person name="Pangilinan J."/>
            <person name="Park H.-J."/>
            <person name="Ramirez L."/>
            <person name="Alfaro M."/>
            <person name="Sun H."/>
            <person name="Tritt A."/>
            <person name="Yoshinaga Y."/>
            <person name="Zwiers L.-H."/>
            <person name="Turgeon B."/>
            <person name="Goodwin S."/>
            <person name="Spatafora J."/>
            <person name="Crous P."/>
            <person name="Grigoriev I."/>
        </authorList>
    </citation>
    <scope>NUCLEOTIDE SEQUENCE</scope>
    <source>
        <strain evidence="1">CBS 130266</strain>
    </source>
</reference>
<name>A0A9P4NFR8_9PEZI</name>
<accession>A0A9P4NFR8</accession>
<evidence type="ECO:0000313" key="2">
    <source>
        <dbReference type="Proteomes" id="UP000800235"/>
    </source>
</evidence>
<proteinExistence type="predicted"/>
<gene>
    <name evidence="1" type="ORF">EJ08DRAFT_738825</name>
</gene>
<sequence>MLSMTNQPLELMHAQDIKIATYDNVRQSYPKEELPDYLEGESREEWWNPHYEKNRGLLH</sequence>
<dbReference type="Proteomes" id="UP000800235">
    <property type="component" value="Unassembled WGS sequence"/>
</dbReference>
<keyword evidence="2" id="KW-1185">Reference proteome</keyword>
<evidence type="ECO:0000313" key="1">
    <source>
        <dbReference type="EMBL" id="KAF2419696.1"/>
    </source>
</evidence>
<dbReference type="EMBL" id="MU007117">
    <property type="protein sequence ID" value="KAF2419696.1"/>
    <property type="molecule type" value="Genomic_DNA"/>
</dbReference>
<comment type="caution">
    <text evidence="1">The sequence shown here is derived from an EMBL/GenBank/DDBJ whole genome shotgun (WGS) entry which is preliminary data.</text>
</comment>
<protein>
    <submittedName>
        <fullName evidence="1">Uncharacterized protein</fullName>
    </submittedName>
</protein>
<organism evidence="1 2">
    <name type="scientific">Tothia fuscella</name>
    <dbReference type="NCBI Taxonomy" id="1048955"/>
    <lineage>
        <taxon>Eukaryota</taxon>
        <taxon>Fungi</taxon>
        <taxon>Dikarya</taxon>
        <taxon>Ascomycota</taxon>
        <taxon>Pezizomycotina</taxon>
        <taxon>Dothideomycetes</taxon>
        <taxon>Pleosporomycetidae</taxon>
        <taxon>Venturiales</taxon>
        <taxon>Cylindrosympodiaceae</taxon>
        <taxon>Tothia</taxon>
    </lineage>
</organism>